<dbReference type="InterPro" id="IPR044092">
    <property type="entry name" value="STKc_PRP4"/>
</dbReference>
<evidence type="ECO:0000256" key="9">
    <source>
        <dbReference type="SAM" id="MobiDB-lite"/>
    </source>
</evidence>
<dbReference type="PANTHER" id="PTHR24058">
    <property type="entry name" value="DUAL SPECIFICITY PROTEIN KINASE"/>
    <property type="match status" value="1"/>
</dbReference>
<dbReference type="EC" id="2.7.11.1" evidence="1"/>
<dbReference type="AlphaFoldDB" id="A0A976IDF5"/>
<feature type="compositionally biased region" description="Polar residues" evidence="9">
    <location>
        <begin position="116"/>
        <end position="126"/>
    </location>
</feature>
<dbReference type="KEGG" id="blac:94349770"/>
<evidence type="ECO:0000313" key="11">
    <source>
        <dbReference type="EMBL" id="TDH67619.1"/>
    </source>
</evidence>
<dbReference type="InterPro" id="IPR000719">
    <property type="entry name" value="Prot_kinase_dom"/>
</dbReference>
<comment type="similarity">
    <text evidence="7">Belongs to the protein kinase superfamily. CMGC Ser/Thr protein kinase family.</text>
</comment>
<dbReference type="InterPro" id="IPR011009">
    <property type="entry name" value="Kinase-like_dom_sf"/>
</dbReference>
<evidence type="ECO:0000313" key="12">
    <source>
        <dbReference type="Proteomes" id="UP000294530"/>
    </source>
</evidence>
<feature type="binding site" evidence="8">
    <location>
        <position position="381"/>
    </location>
    <ligand>
        <name>ATP</name>
        <dbReference type="ChEBI" id="CHEBI:30616"/>
    </ligand>
</feature>
<name>A0A976IDF5_BRELC</name>
<keyword evidence="5" id="KW-0418">Kinase</keyword>
<dbReference type="Gene3D" id="3.30.200.20">
    <property type="entry name" value="Phosphorylase Kinase, domain 1"/>
    <property type="match status" value="1"/>
</dbReference>
<evidence type="ECO:0000259" key="10">
    <source>
        <dbReference type="PROSITE" id="PS50011"/>
    </source>
</evidence>
<feature type="compositionally biased region" description="Basic and acidic residues" evidence="9">
    <location>
        <begin position="102"/>
        <end position="114"/>
    </location>
</feature>
<dbReference type="Pfam" id="PF00069">
    <property type="entry name" value="Pkinase"/>
    <property type="match status" value="1"/>
</dbReference>
<sequence>MAASLYRSSDDRRSRRSHRAHSHSPSASRTHPSSYHRSSHRRFSRKRSKSRSRSRDRSRRSSRHRPNHRSRSGERHKRHRRNSHEKRAKRRSHSKSRIKTASKNEEIKQRDKRSLTRSSAHSSQDSEAVEEVVDTLTVQVLSNNLSSEEPVCKVQKTEVQQTQTTIKIAAFEQKDEVPAVDTDKQINNSICAEKITDLSPILPKQVLDVSTIKADVLKALADARSTIAVIKKNGGSTFVATTPTIPSLVESTEVQTVATLQEKEHDSVIQVPQKTSLSPETIVSGTDELDMFSMAALDDHNDTMNGSNDVATVTVDKAALQSNCDDAEGYYSTTIGEVLHDKYRVLGAVGKGVFSTVLRCQCITSSEKASGGVLHSVVAIKVIRNNDVMREAAQNELRILRELSERDSRDKKHCIKLLDSFTHRNHVAIVFEPMQMNVREAMKKFGGKGGISLQAVRVFSKHLLIALSHLEACCIIHADIKPDNMVLDEKQTTIKLCDFGSAFKAEAGKQDPTPYLVSRFYRAPEIILGLAYDKAVDMWSVGCCLYEMFTGKVLFPGSTNNEMLKFFMEVQGKIPNKLIKKHRQTYLEQFAMEPHFTEDLKFCSRESDRVTGKPLLRFMGTIKITNDLASSLMNAKSLMDDRKRILELSNLLSRMITLDPSKRISVKDALAHPFVKGS</sequence>
<keyword evidence="6 8" id="KW-0067">ATP-binding</keyword>
<dbReference type="PROSITE" id="PS50011">
    <property type="entry name" value="PROTEIN_KINASE_DOM"/>
    <property type="match status" value="1"/>
</dbReference>
<dbReference type="GO" id="GO:0005524">
    <property type="term" value="F:ATP binding"/>
    <property type="evidence" value="ECO:0007669"/>
    <property type="project" value="UniProtKB-UniRule"/>
</dbReference>
<evidence type="ECO:0000256" key="3">
    <source>
        <dbReference type="ARBA" id="ARBA00022679"/>
    </source>
</evidence>
<dbReference type="InterPro" id="IPR017441">
    <property type="entry name" value="Protein_kinase_ATP_BS"/>
</dbReference>
<evidence type="ECO:0000256" key="7">
    <source>
        <dbReference type="ARBA" id="ARBA00023596"/>
    </source>
</evidence>
<dbReference type="Proteomes" id="UP000294530">
    <property type="component" value="Unassembled WGS sequence"/>
</dbReference>
<dbReference type="Gene3D" id="1.10.510.10">
    <property type="entry name" value="Transferase(Phosphotransferase) domain 1"/>
    <property type="match status" value="1"/>
</dbReference>
<evidence type="ECO:0000256" key="5">
    <source>
        <dbReference type="ARBA" id="ARBA00022777"/>
    </source>
</evidence>
<dbReference type="GO" id="GO:0045292">
    <property type="term" value="P:mRNA cis splicing, via spliceosome"/>
    <property type="evidence" value="ECO:0007669"/>
    <property type="project" value="InterPro"/>
</dbReference>
<keyword evidence="12" id="KW-1185">Reference proteome</keyword>
<dbReference type="PROSITE" id="PS00108">
    <property type="entry name" value="PROTEIN_KINASE_ST"/>
    <property type="match status" value="1"/>
</dbReference>
<evidence type="ECO:0000256" key="1">
    <source>
        <dbReference type="ARBA" id="ARBA00012513"/>
    </source>
</evidence>
<keyword evidence="3" id="KW-0808">Transferase</keyword>
<dbReference type="FunFam" id="1.10.510.10:FF:000078">
    <property type="entry name" value="Serine/threonine-protein kinase PRP4 homolog"/>
    <property type="match status" value="1"/>
</dbReference>
<keyword evidence="2" id="KW-0723">Serine/threonine-protein kinase</keyword>
<dbReference type="CDD" id="cd14135">
    <property type="entry name" value="STKc_PRP4"/>
    <property type="match status" value="1"/>
</dbReference>
<dbReference type="InterPro" id="IPR050494">
    <property type="entry name" value="Ser_Thr_dual-spec_kinase"/>
</dbReference>
<dbReference type="GO" id="GO:0004674">
    <property type="term" value="F:protein serine/threonine kinase activity"/>
    <property type="evidence" value="ECO:0007669"/>
    <property type="project" value="UniProtKB-KW"/>
</dbReference>
<dbReference type="RefSeq" id="XP_067817118.1">
    <property type="nucleotide sequence ID" value="XM_067964099.1"/>
</dbReference>
<feature type="region of interest" description="Disordered" evidence="9">
    <location>
        <begin position="1"/>
        <end position="130"/>
    </location>
</feature>
<dbReference type="PANTHER" id="PTHR24058:SF103">
    <property type="entry name" value="SERINE_THREONINE-PROTEIN KINASE PRP4 HOMOLOG"/>
    <property type="match status" value="1"/>
</dbReference>
<keyword evidence="4 8" id="KW-0547">Nucleotide-binding</keyword>
<proteinExistence type="inferred from homology"/>
<dbReference type="SUPFAM" id="SSF56112">
    <property type="entry name" value="Protein kinase-like (PK-like)"/>
    <property type="match status" value="1"/>
</dbReference>
<organism evidence="11 12">
    <name type="scientific">Bremia lactucae</name>
    <name type="common">Lettuce downy mildew</name>
    <dbReference type="NCBI Taxonomy" id="4779"/>
    <lineage>
        <taxon>Eukaryota</taxon>
        <taxon>Sar</taxon>
        <taxon>Stramenopiles</taxon>
        <taxon>Oomycota</taxon>
        <taxon>Peronosporomycetes</taxon>
        <taxon>Peronosporales</taxon>
        <taxon>Peronosporaceae</taxon>
        <taxon>Bremia</taxon>
    </lineage>
</organism>
<protein>
    <recommendedName>
        <fullName evidence="1">non-specific serine/threonine protein kinase</fullName>
        <ecNumber evidence="1">2.7.11.1</ecNumber>
    </recommendedName>
</protein>
<comment type="caution">
    <text evidence="11">The sequence shown here is derived from an EMBL/GenBank/DDBJ whole genome shotgun (WGS) entry which is preliminary data.</text>
</comment>
<evidence type="ECO:0000256" key="2">
    <source>
        <dbReference type="ARBA" id="ARBA00022527"/>
    </source>
</evidence>
<dbReference type="OrthoDB" id="3967at2759"/>
<dbReference type="PROSITE" id="PS00107">
    <property type="entry name" value="PROTEIN_KINASE_ATP"/>
    <property type="match status" value="1"/>
</dbReference>
<reference evidence="11 12" key="1">
    <citation type="journal article" date="2021" name="Genome Biol.">
        <title>AFLAP: assembly-free linkage analysis pipeline using k-mers from genome sequencing data.</title>
        <authorList>
            <person name="Fletcher K."/>
            <person name="Zhang L."/>
            <person name="Gil J."/>
            <person name="Han R."/>
            <person name="Cavanaugh K."/>
            <person name="Michelmore R."/>
        </authorList>
    </citation>
    <scope>NUCLEOTIDE SEQUENCE [LARGE SCALE GENOMIC DNA]</scope>
    <source>
        <strain evidence="11 12">SF5</strain>
    </source>
</reference>
<gene>
    <name evidence="11" type="ORF">CCR75_006026</name>
</gene>
<dbReference type="InterPro" id="IPR008271">
    <property type="entry name" value="Ser/Thr_kinase_AS"/>
</dbReference>
<feature type="compositionally biased region" description="Low complexity" evidence="9">
    <location>
        <begin position="23"/>
        <end position="36"/>
    </location>
</feature>
<feature type="domain" description="Protein kinase" evidence="10">
    <location>
        <begin position="343"/>
        <end position="675"/>
    </location>
</feature>
<evidence type="ECO:0000256" key="8">
    <source>
        <dbReference type="PROSITE-ProRule" id="PRU10141"/>
    </source>
</evidence>
<evidence type="ECO:0000256" key="4">
    <source>
        <dbReference type="ARBA" id="ARBA00022741"/>
    </source>
</evidence>
<accession>A0A976IDF5</accession>
<dbReference type="GeneID" id="94349770"/>
<dbReference type="EMBL" id="SHOA02000006">
    <property type="protein sequence ID" value="TDH67619.1"/>
    <property type="molecule type" value="Genomic_DNA"/>
</dbReference>
<evidence type="ECO:0000256" key="6">
    <source>
        <dbReference type="ARBA" id="ARBA00022840"/>
    </source>
</evidence>
<dbReference type="SMART" id="SM00220">
    <property type="entry name" value="S_TKc"/>
    <property type="match status" value="1"/>
</dbReference>
<feature type="compositionally biased region" description="Basic residues" evidence="9">
    <location>
        <begin position="37"/>
        <end position="100"/>
    </location>
</feature>